<name>A0A8J2HNW7_COTCN</name>
<evidence type="ECO:0000313" key="2">
    <source>
        <dbReference type="EMBL" id="CAG5074149.1"/>
    </source>
</evidence>
<gene>
    <name evidence="3" type="ORF">HICCMSTLAB_LOCUS12121</name>
    <name evidence="2" type="ORF">HICCMSTLAB_LOCUS921</name>
</gene>
<dbReference type="EMBL" id="CAJNRD030001124">
    <property type="protein sequence ID" value="CAG5106159.1"/>
    <property type="molecule type" value="Genomic_DNA"/>
</dbReference>
<evidence type="ECO:0000256" key="1">
    <source>
        <dbReference type="SAM" id="SignalP"/>
    </source>
</evidence>
<organism evidence="3 4">
    <name type="scientific">Cotesia congregata</name>
    <name type="common">Parasitoid wasp</name>
    <name type="synonym">Apanteles congregatus</name>
    <dbReference type="NCBI Taxonomy" id="51543"/>
    <lineage>
        <taxon>Eukaryota</taxon>
        <taxon>Metazoa</taxon>
        <taxon>Ecdysozoa</taxon>
        <taxon>Arthropoda</taxon>
        <taxon>Hexapoda</taxon>
        <taxon>Insecta</taxon>
        <taxon>Pterygota</taxon>
        <taxon>Neoptera</taxon>
        <taxon>Endopterygota</taxon>
        <taxon>Hymenoptera</taxon>
        <taxon>Apocrita</taxon>
        <taxon>Ichneumonoidea</taxon>
        <taxon>Braconidae</taxon>
        <taxon>Microgastrinae</taxon>
        <taxon>Cotesia</taxon>
    </lineage>
</organism>
<feature type="chain" id="PRO_5035415605" evidence="1">
    <location>
        <begin position="18"/>
        <end position="332"/>
    </location>
</feature>
<keyword evidence="1" id="KW-0732">Signal</keyword>
<proteinExistence type="predicted"/>
<keyword evidence="4" id="KW-1185">Reference proteome</keyword>
<reference evidence="3" key="1">
    <citation type="submission" date="2021-04" db="EMBL/GenBank/DDBJ databases">
        <authorList>
            <person name="Chebbi M.A.C M."/>
        </authorList>
    </citation>
    <scope>NUCLEOTIDE SEQUENCE</scope>
</reference>
<comment type="caution">
    <text evidence="3">The sequence shown here is derived from an EMBL/GenBank/DDBJ whole genome shotgun (WGS) entry which is preliminary data.</text>
</comment>
<dbReference type="OrthoDB" id="7706555at2759"/>
<dbReference type="EMBL" id="CAJNRD030001114">
    <property type="protein sequence ID" value="CAG5074149.1"/>
    <property type="molecule type" value="Genomic_DNA"/>
</dbReference>
<dbReference type="AlphaFoldDB" id="A0A8J2HNW7"/>
<accession>A0A8J2HNW7</accession>
<sequence>MFQITLILFAIIIGTNGKTYNWKDCDETSEIPFKFEVQFSIKTPSKTVKEIETVNRTVKFTIEVTKKIVYSKLLITTTNNGVVTLDRTLAKLNISNKEFISDHFFNSSEHGIVSSVNKIRINSKEGRRYIDYSTNSSDPSWDKIVERRYDNYDNTEHTVLNFKPNGTEIHRTIETGNSDGSITVQHSKETKEGETFVTFEHCVAEINRNNWTSFDQSVSTICGGETKAVVRTIAVSNSQNNSMAIDHFVQEKDVNGGQINERISGIVADNGTVLSSESLESKTNVKRDFAASKGIKNLARVHLKFITLQNIKKELSNIVQKLRKGWSIFSDL</sequence>
<evidence type="ECO:0000313" key="4">
    <source>
        <dbReference type="Proteomes" id="UP000786811"/>
    </source>
</evidence>
<feature type="signal peptide" evidence="1">
    <location>
        <begin position="1"/>
        <end position="17"/>
    </location>
</feature>
<protein>
    <submittedName>
        <fullName evidence="3">Uncharacterized protein</fullName>
    </submittedName>
</protein>
<evidence type="ECO:0000313" key="3">
    <source>
        <dbReference type="EMBL" id="CAG5106159.1"/>
    </source>
</evidence>
<dbReference type="Proteomes" id="UP000786811">
    <property type="component" value="Unassembled WGS sequence"/>
</dbReference>